<evidence type="ECO:0000313" key="2">
    <source>
        <dbReference type="Proteomes" id="UP000179627"/>
    </source>
</evidence>
<comment type="caution">
    <text evidence="1">The sequence shown here is derived from an EMBL/GenBank/DDBJ whole genome shotgun (WGS) entry which is preliminary data.</text>
</comment>
<protein>
    <submittedName>
        <fullName evidence="1">Uncharacterized protein</fullName>
    </submittedName>
</protein>
<dbReference type="Proteomes" id="UP000179627">
    <property type="component" value="Unassembled WGS sequence"/>
</dbReference>
<organism evidence="1 2">
    <name type="scientific">Parafrankia colletiae</name>
    <dbReference type="NCBI Taxonomy" id="573497"/>
    <lineage>
        <taxon>Bacteria</taxon>
        <taxon>Bacillati</taxon>
        <taxon>Actinomycetota</taxon>
        <taxon>Actinomycetes</taxon>
        <taxon>Frankiales</taxon>
        <taxon>Frankiaceae</taxon>
        <taxon>Parafrankia</taxon>
    </lineage>
</organism>
<evidence type="ECO:0000313" key="1">
    <source>
        <dbReference type="EMBL" id="OHV42284.1"/>
    </source>
</evidence>
<reference evidence="2" key="1">
    <citation type="submission" date="2016-07" db="EMBL/GenBank/DDBJ databases">
        <title>Sequence Frankia sp. strain CcI1.17.</title>
        <authorList>
            <person name="Ghodhbane-Gtari F."/>
            <person name="Swanson E."/>
            <person name="Gueddou A."/>
            <person name="Morris K."/>
            <person name="Hezbri K."/>
            <person name="Ktari A."/>
            <person name="Nouioui I."/>
            <person name="Abebe-Akele F."/>
            <person name="Simpson S."/>
            <person name="Thomas K."/>
            <person name="Gtari M."/>
            <person name="Tisa L.S."/>
            <person name="Hurst S."/>
        </authorList>
    </citation>
    <scope>NUCLEOTIDE SEQUENCE [LARGE SCALE GENOMIC DNA]</scope>
    <source>
        <strain evidence="2">Cc1.17</strain>
    </source>
</reference>
<sequence>MERRLEVTDVRLPLVSFRYTYRFLSDGVIVTSDSTLRFRGRDEIAADLATHGYSGPGARRRDCCESSARSAADGGRWTAGWWA</sequence>
<keyword evidence="2" id="KW-1185">Reference proteome</keyword>
<proteinExistence type="predicted"/>
<dbReference type="AlphaFoldDB" id="A0A1S1RBX8"/>
<name>A0A1S1RBX8_9ACTN</name>
<dbReference type="EMBL" id="MBLM01000047">
    <property type="protein sequence ID" value="OHV42284.1"/>
    <property type="molecule type" value="Genomic_DNA"/>
</dbReference>
<accession>A0A1S1RBX8</accession>
<gene>
    <name evidence="1" type="ORF">CC117_11900</name>
</gene>